<feature type="domain" description="Histidine kinase" evidence="7">
    <location>
        <begin position="23"/>
        <end position="121"/>
    </location>
</feature>
<dbReference type="PROSITE" id="PS50109">
    <property type="entry name" value="HIS_KIN"/>
    <property type="match status" value="1"/>
</dbReference>
<evidence type="ECO:0000256" key="3">
    <source>
        <dbReference type="ARBA" id="ARBA00022679"/>
    </source>
</evidence>
<dbReference type="InterPro" id="IPR050980">
    <property type="entry name" value="2C_sensor_his_kinase"/>
</dbReference>
<dbReference type="SMART" id="SM00387">
    <property type="entry name" value="HATPase_c"/>
    <property type="match status" value="1"/>
</dbReference>
<dbReference type="EMBL" id="VOTZ01000004">
    <property type="protein sequence ID" value="MCQ1537982.1"/>
    <property type="molecule type" value="Genomic_DNA"/>
</dbReference>
<name>A0ABD4TKC6_9EURY</name>
<keyword evidence="4" id="KW-0547">Nucleotide-binding</keyword>
<evidence type="ECO:0000313" key="8">
    <source>
        <dbReference type="EMBL" id="MCQ1537982.1"/>
    </source>
</evidence>
<dbReference type="SUPFAM" id="SSF55874">
    <property type="entry name" value="ATPase domain of HSP90 chaperone/DNA topoisomerase II/histidine kinase"/>
    <property type="match status" value="1"/>
</dbReference>
<evidence type="ECO:0000256" key="4">
    <source>
        <dbReference type="ARBA" id="ARBA00022741"/>
    </source>
</evidence>
<accession>A0ABD4TKC6</accession>
<evidence type="ECO:0000256" key="5">
    <source>
        <dbReference type="ARBA" id="ARBA00022777"/>
    </source>
</evidence>
<dbReference type="Proteomes" id="UP001524383">
    <property type="component" value="Unassembled WGS sequence"/>
</dbReference>
<dbReference type="EC" id="2.7.13.3" evidence="2"/>
<evidence type="ECO:0000313" key="9">
    <source>
        <dbReference type="Proteomes" id="UP001524383"/>
    </source>
</evidence>
<organism evidence="8 9">
    <name type="scientific">Methanocalculus taiwanensis</name>
    <dbReference type="NCBI Taxonomy" id="106207"/>
    <lineage>
        <taxon>Archaea</taxon>
        <taxon>Methanobacteriati</taxon>
        <taxon>Methanobacteriota</taxon>
        <taxon>Stenosarchaea group</taxon>
        <taxon>Methanomicrobia</taxon>
        <taxon>Methanomicrobiales</taxon>
        <taxon>Methanocalculaceae</taxon>
        <taxon>Methanocalculus</taxon>
    </lineage>
</organism>
<dbReference type="PANTHER" id="PTHR44936:SF10">
    <property type="entry name" value="SENSOR PROTEIN RSTB"/>
    <property type="match status" value="1"/>
</dbReference>
<dbReference type="GO" id="GO:0005524">
    <property type="term" value="F:ATP binding"/>
    <property type="evidence" value="ECO:0007669"/>
    <property type="project" value="UniProtKB-KW"/>
</dbReference>
<evidence type="ECO:0000256" key="1">
    <source>
        <dbReference type="ARBA" id="ARBA00000085"/>
    </source>
</evidence>
<dbReference type="GO" id="GO:0004673">
    <property type="term" value="F:protein histidine kinase activity"/>
    <property type="evidence" value="ECO:0007669"/>
    <property type="project" value="UniProtKB-EC"/>
</dbReference>
<dbReference type="PRINTS" id="PR00344">
    <property type="entry name" value="BCTRLSENSOR"/>
</dbReference>
<proteinExistence type="predicted"/>
<evidence type="ECO:0000256" key="6">
    <source>
        <dbReference type="ARBA" id="ARBA00022840"/>
    </source>
</evidence>
<evidence type="ECO:0000256" key="2">
    <source>
        <dbReference type="ARBA" id="ARBA00012438"/>
    </source>
</evidence>
<dbReference type="InterPro" id="IPR003594">
    <property type="entry name" value="HATPase_dom"/>
</dbReference>
<evidence type="ECO:0000259" key="7">
    <source>
        <dbReference type="PROSITE" id="PS50109"/>
    </source>
</evidence>
<dbReference type="PANTHER" id="PTHR44936">
    <property type="entry name" value="SENSOR PROTEIN CREC"/>
    <property type="match status" value="1"/>
</dbReference>
<keyword evidence="3" id="KW-0808">Transferase</keyword>
<dbReference type="InterPro" id="IPR004358">
    <property type="entry name" value="Sig_transdc_His_kin-like_C"/>
</dbReference>
<dbReference type="AlphaFoldDB" id="A0ABD4TKC6"/>
<reference evidence="8 9" key="1">
    <citation type="submission" date="2019-08" db="EMBL/GenBank/DDBJ databases">
        <authorList>
            <person name="Chen S.-C."/>
            <person name="Lai M.-C."/>
            <person name="You Y.-T."/>
        </authorList>
    </citation>
    <scope>NUCLEOTIDE SEQUENCE [LARGE SCALE GENOMIC DNA]</scope>
    <source>
        <strain evidence="8 9">P2F9704a</strain>
    </source>
</reference>
<keyword evidence="6" id="KW-0067">ATP-binding</keyword>
<keyword evidence="9" id="KW-1185">Reference proteome</keyword>
<dbReference type="Gene3D" id="3.30.565.10">
    <property type="entry name" value="Histidine kinase-like ATPase, C-terminal domain"/>
    <property type="match status" value="1"/>
</dbReference>
<dbReference type="InterPro" id="IPR036890">
    <property type="entry name" value="HATPase_C_sf"/>
</dbReference>
<gene>
    <name evidence="8" type="ORF">FTO68_03125</name>
</gene>
<protein>
    <recommendedName>
        <fullName evidence="2">histidine kinase</fullName>
        <ecNumber evidence="2">2.7.13.3</ecNumber>
    </recommendedName>
</protein>
<dbReference type="Pfam" id="PF02518">
    <property type="entry name" value="HATPase_c"/>
    <property type="match status" value="1"/>
</dbReference>
<sequence length="128" mass="13818">MCGGLLPVINDCPGVAIYADPMIEKVFSNLMDNTLRHAGKATQVRISCNETEDGLVILYEDDGYGISDDDKELIFKPGIGQNTGFGLFLAREILAITGIAIREIGVYSEGAKFEILVPKGFFKAGEDA</sequence>
<comment type="catalytic activity">
    <reaction evidence="1">
        <text>ATP + protein L-histidine = ADP + protein N-phospho-L-histidine.</text>
        <dbReference type="EC" id="2.7.13.3"/>
    </reaction>
</comment>
<keyword evidence="5 8" id="KW-0418">Kinase</keyword>
<dbReference type="InterPro" id="IPR005467">
    <property type="entry name" value="His_kinase_dom"/>
</dbReference>
<comment type="caution">
    <text evidence="8">The sequence shown here is derived from an EMBL/GenBank/DDBJ whole genome shotgun (WGS) entry which is preliminary data.</text>
</comment>